<proteinExistence type="predicted"/>
<comment type="caution">
    <text evidence="1">The sequence shown here is derived from an EMBL/GenBank/DDBJ whole genome shotgun (WGS) entry which is preliminary data.</text>
</comment>
<evidence type="ECO:0000313" key="1">
    <source>
        <dbReference type="EMBL" id="KAJ1092175.1"/>
    </source>
</evidence>
<evidence type="ECO:0000313" key="2">
    <source>
        <dbReference type="Proteomes" id="UP001066276"/>
    </source>
</evidence>
<dbReference type="EMBL" id="JANPWB010000015">
    <property type="protein sequence ID" value="KAJ1092175.1"/>
    <property type="molecule type" value="Genomic_DNA"/>
</dbReference>
<sequence>MTVPGRFPGARLLLERSLPQQQSEAAEAARDRALRRERCPYELRPWDEAMFSTRAGCFLLEGSRSCGCTRNDRCCRFSRAAWGLPEPANVRWELSFPPRLSPSLAEAALGGTPTLADMVDGRGGAPEGKRRIGIYTKK</sequence>
<name>A0AAV7LKQ4_PLEWA</name>
<accession>A0AAV7LKQ4</accession>
<gene>
    <name evidence="1" type="ORF">NDU88_005287</name>
</gene>
<dbReference type="AlphaFoldDB" id="A0AAV7LKQ4"/>
<organism evidence="1 2">
    <name type="scientific">Pleurodeles waltl</name>
    <name type="common">Iberian ribbed newt</name>
    <dbReference type="NCBI Taxonomy" id="8319"/>
    <lineage>
        <taxon>Eukaryota</taxon>
        <taxon>Metazoa</taxon>
        <taxon>Chordata</taxon>
        <taxon>Craniata</taxon>
        <taxon>Vertebrata</taxon>
        <taxon>Euteleostomi</taxon>
        <taxon>Amphibia</taxon>
        <taxon>Batrachia</taxon>
        <taxon>Caudata</taxon>
        <taxon>Salamandroidea</taxon>
        <taxon>Salamandridae</taxon>
        <taxon>Pleurodelinae</taxon>
        <taxon>Pleurodeles</taxon>
    </lineage>
</organism>
<reference evidence="1" key="1">
    <citation type="journal article" date="2022" name="bioRxiv">
        <title>Sequencing and chromosome-scale assembly of the giantPleurodeles waltlgenome.</title>
        <authorList>
            <person name="Brown T."/>
            <person name="Elewa A."/>
            <person name="Iarovenko S."/>
            <person name="Subramanian E."/>
            <person name="Araus A.J."/>
            <person name="Petzold A."/>
            <person name="Susuki M."/>
            <person name="Suzuki K.-i.T."/>
            <person name="Hayashi T."/>
            <person name="Toyoda A."/>
            <person name="Oliveira C."/>
            <person name="Osipova E."/>
            <person name="Leigh N.D."/>
            <person name="Simon A."/>
            <person name="Yun M.H."/>
        </authorList>
    </citation>
    <scope>NUCLEOTIDE SEQUENCE</scope>
    <source>
        <strain evidence="1">20211129_DDA</strain>
        <tissue evidence="1">Liver</tissue>
    </source>
</reference>
<dbReference type="Proteomes" id="UP001066276">
    <property type="component" value="Chromosome 11"/>
</dbReference>
<keyword evidence="2" id="KW-1185">Reference proteome</keyword>
<protein>
    <submittedName>
        <fullName evidence="1">Uncharacterized protein</fullName>
    </submittedName>
</protein>